<evidence type="ECO:0000313" key="8">
    <source>
        <dbReference type="EMBL" id="EAR83701.2"/>
    </source>
</evidence>
<dbReference type="EMBL" id="GG662692">
    <property type="protein sequence ID" value="EAR83701.2"/>
    <property type="molecule type" value="Genomic_DNA"/>
</dbReference>
<proteinExistence type="predicted"/>
<feature type="binding site" evidence="5">
    <location>
        <begin position="158"/>
        <end position="165"/>
    </location>
    <ligand>
        <name>ATP</name>
        <dbReference type="ChEBI" id="CHEBI:30616"/>
    </ligand>
</feature>
<evidence type="ECO:0000256" key="5">
    <source>
        <dbReference type="PROSITE-ProRule" id="PRU00560"/>
    </source>
</evidence>
<keyword evidence="1 5" id="KW-0547">Nucleotide-binding</keyword>
<dbReference type="HOGENOM" id="CLU_238292_0_0_1"/>
<dbReference type="GeneID" id="7827703"/>
<dbReference type="PANTHER" id="PTHR21529">
    <property type="entry name" value="MAMMARY TURMOR VIRUS RECEPTOR HOMOLOG 1, 2 MTVR1, 2"/>
    <property type="match status" value="1"/>
</dbReference>
<sequence length="2193" mass="263277">MDDNRRQRALHSLRYYDTNINLQEEEDVDDDEGFVNLFQFKKKKKTQRLPQQFNQRIAEKLRQNEEQKILEAYEKHLEEEQNALKLMDLENQEDLFSSFDNNFYSNKSLFEQIWFQQDHNLKVCLNYIYKKFLQPKGINLSETEKKILLSKLNTLVIGRSGTGKTTSTLLKISAMDMSFKKFQEKDVQPIKNLRICFTTISDYLKQDVHTTFRSITNSNSNVQNYEAHSLSHVKTWPLFTTVRNLINMIDGNLAIPFLKRDTNGRILNDLGYQNNNFIRSKIKGGDEFYQEIGIQQFIHEFWQEHKQQLETLNVDYFTAYSQINSYITGHLKSFLSHDGMISLQQYINIVGRTKNYLDNQQKVNIYKICQMYQKWKISKKYFDLNDQVIYILKQIFQKRYFSNDGFFHYIFIDEVQDLNCLIIYLLTIITEQNIFMGGDTAQTISQEIAFRFTELKAFFQKRFMIEDFPSTLVLQQQLVEEQLLKNFRCHQQITAINNTLIRLLELLFPTSIDILQQEISEKQGPKPLLIHDVNHLKKFLFQDIKLSENDQKGDLDKHFGICDRLQAFLVQNDTEKEKIQKILDQDVQLSIFQVYTIFESKGLEFQDVITYNLLSSSFKATGCWAVLNYISENFEKTQQLEFHIQKVYGKEFPKLIPEIKNLYVAFSRARSRVFIFEDLDGQQKIFKNPISIFFEKHHLIEEKLLTEEQQKLIMECHKSYIVYNEPKINPDQFLQQAQILFEKKQYKYAGDFFKRIGDQSNYHLCQAKLIADDASKLIVQNKQKFESEKQLYLMNRIVCENQIQIYKQVKKMFQDSLYFLEKIEDFKTISQIQYTLGEYELAIEASKNRIQQIKQNKDIQLEEKEIMIREISREIKIFYLNLLLILEEKFKSAQNEIQQQKKKAVYIEFDITLESFPLIDIELVLFVQNNAQDFNKLYNSLVETSFAFDDKELKKNINYYYPSLLNNELSVYQKFYQLQRVIEKQENSQFFSNQHKKFIEPFQDIFQQIIIARMSKKQIENLSIEFEQLINNYSLNISSQQFLMQFIIYGHFNQYEIQLMLSRYFNNQKLQLLSIANFAFQNYKNSGKINNFLDKIITDYQIFQQNSYHSQNLNLKHLTFLGLYDKLIERKIEPYSDRFLFSLNYFKQSKSSFKNIIYQHLINFQIFSKSKFKNFEILKSSYEIIEDCEQNSENMSYKEIYDYVLMQQNLMKIRQNSDKKVQKIPQYQFNFNYGLQQFKQIKEQRYIAKLRIKEIKYKCFQKYEQKNFIDVFLSSVQELMKIIDDKYPRKQIFMRFFEYQKLLFKFYYGMKIISLTTCFIDFETQQIEQITRLASLIINYNNSVCSQKIFGEDNKLFIDALCSIFGYVCPNSSRFENQVESQINIWDDYNVSDFYFVDSKSQFYEQDQQVINLFAFFPIISNYNIQAVYRQKAILLSKKRIAQVLKDFIIGYSQYLIYKIKESYKTKNYEENQTQLNQSIQILYLQNELKVIMKSQFSYIISKQIELIKKQNQLNDEQAEEAFEIYFKKLFQIDSYELTRLKYIIIKNGLFIQFNKNLQSKIHDGEQNQFVTFFVQEFIVISKKMQDLNQKEKEETEQQQEVNINKNNLGLQSNNQQISIQVIQEENQEQKLISQNQGNLIECENELQNIGQELMSDNISEIQQQQNLKDKENLVGQQNLGSQNFGDDDNDNIEVLEEDLQNEDEDEDEDLQDQIIINQKLQEKEQKDLFVECLEGYMYIFSMMHIRQLTHFIPQQMKLNCDLAKAIFQFFNSKQQNQLIYNSKNALEIIHHIKGRDQKITNLLLLTSLSEFIKHITIEDFEYLDILEEQVEYFDIQQQIIIINKNKNSEKLNYFNKMLCQNYLVNVFNCVQIIEIHSFNKFKINNIIVYATLLAFSNYNFSFTYEFLEGFSQFLKQMINYDKKRNKSRFYFYDQIETQFQNYQERLYIFRSRYFNTLIYLLDNKYLRSLQILLKNTKQHHLQSLYFLRSKRYQIKVNYLEKDTQNENNFYQKKREEKQIVTQELKNLNIYSNQNNQLNYNHQKIYQRYDFIGYIHQKLDKETQIQKLCDLICKENTLKDLITKAIKIFQKSRKQILNQISQNEIVSSEQFMLSLEKLEALGNQEKKLVLKLEEFKNFQENLIAQQQLKSQLQEQISKLQQIFDQFKIDKTLKIEFDVLDNLMFIKQQLVNLN</sequence>
<dbReference type="SUPFAM" id="SSF52540">
    <property type="entry name" value="P-loop containing nucleoside triphosphate hydrolases"/>
    <property type="match status" value="1"/>
</dbReference>
<evidence type="ECO:0000259" key="7">
    <source>
        <dbReference type="PROSITE" id="PS51198"/>
    </source>
</evidence>
<dbReference type="GO" id="GO:0005524">
    <property type="term" value="F:ATP binding"/>
    <property type="evidence" value="ECO:0007669"/>
    <property type="project" value="UniProtKB-UniRule"/>
</dbReference>
<dbReference type="InterPro" id="IPR027417">
    <property type="entry name" value="P-loop_NTPase"/>
</dbReference>
<keyword evidence="3 5" id="KW-0347">Helicase</keyword>
<keyword evidence="9" id="KW-1185">Reference proteome</keyword>
<dbReference type="OrthoDB" id="3156807at2759"/>
<name>Q22EF1_TETTS</name>
<evidence type="ECO:0000256" key="3">
    <source>
        <dbReference type="ARBA" id="ARBA00022806"/>
    </source>
</evidence>
<dbReference type="RefSeq" id="XP_001031364.2">
    <property type="nucleotide sequence ID" value="XM_001031364.2"/>
</dbReference>
<keyword evidence="6" id="KW-0175">Coiled coil</keyword>
<dbReference type="PROSITE" id="PS51198">
    <property type="entry name" value="UVRD_HELICASE_ATP_BIND"/>
    <property type="match status" value="1"/>
</dbReference>
<keyword evidence="4 5" id="KW-0067">ATP-binding</keyword>
<keyword evidence="2 5" id="KW-0378">Hydrolase</keyword>
<evidence type="ECO:0000313" key="9">
    <source>
        <dbReference type="Proteomes" id="UP000009168"/>
    </source>
</evidence>
<dbReference type="InterPro" id="IPR014016">
    <property type="entry name" value="UvrD-like_ATP-bd"/>
</dbReference>
<organism evidence="8 9">
    <name type="scientific">Tetrahymena thermophila (strain SB210)</name>
    <dbReference type="NCBI Taxonomy" id="312017"/>
    <lineage>
        <taxon>Eukaryota</taxon>
        <taxon>Sar</taxon>
        <taxon>Alveolata</taxon>
        <taxon>Ciliophora</taxon>
        <taxon>Intramacronucleata</taxon>
        <taxon>Oligohymenophorea</taxon>
        <taxon>Hymenostomatida</taxon>
        <taxon>Tetrahymenina</taxon>
        <taxon>Tetrahymenidae</taxon>
        <taxon>Tetrahymena</taxon>
    </lineage>
</organism>
<dbReference type="Gene3D" id="3.40.50.300">
    <property type="entry name" value="P-loop containing nucleotide triphosphate hydrolases"/>
    <property type="match status" value="1"/>
</dbReference>
<dbReference type="STRING" id="312017.Q22EF1"/>
<reference evidence="9" key="1">
    <citation type="journal article" date="2006" name="PLoS Biol.">
        <title>Macronuclear genome sequence of the ciliate Tetrahymena thermophila, a model eukaryote.</title>
        <authorList>
            <person name="Eisen J.A."/>
            <person name="Coyne R.S."/>
            <person name="Wu M."/>
            <person name="Wu D."/>
            <person name="Thiagarajan M."/>
            <person name="Wortman J.R."/>
            <person name="Badger J.H."/>
            <person name="Ren Q."/>
            <person name="Amedeo P."/>
            <person name="Jones K.M."/>
            <person name="Tallon L.J."/>
            <person name="Delcher A.L."/>
            <person name="Salzberg S.L."/>
            <person name="Silva J.C."/>
            <person name="Haas B.J."/>
            <person name="Majoros W.H."/>
            <person name="Farzad M."/>
            <person name="Carlton J.M."/>
            <person name="Smith R.K. Jr."/>
            <person name="Garg J."/>
            <person name="Pearlman R.E."/>
            <person name="Karrer K.M."/>
            <person name="Sun L."/>
            <person name="Manning G."/>
            <person name="Elde N.C."/>
            <person name="Turkewitz A.P."/>
            <person name="Asai D.J."/>
            <person name="Wilkes D.E."/>
            <person name="Wang Y."/>
            <person name="Cai H."/>
            <person name="Collins K."/>
            <person name="Stewart B.A."/>
            <person name="Lee S.R."/>
            <person name="Wilamowska K."/>
            <person name="Weinberg Z."/>
            <person name="Ruzzo W.L."/>
            <person name="Wloga D."/>
            <person name="Gaertig J."/>
            <person name="Frankel J."/>
            <person name="Tsao C.-C."/>
            <person name="Gorovsky M.A."/>
            <person name="Keeling P.J."/>
            <person name="Waller R.F."/>
            <person name="Patron N.J."/>
            <person name="Cherry J.M."/>
            <person name="Stover N.A."/>
            <person name="Krieger C.J."/>
            <person name="del Toro C."/>
            <person name="Ryder H.F."/>
            <person name="Williamson S.C."/>
            <person name="Barbeau R.A."/>
            <person name="Hamilton E.P."/>
            <person name="Orias E."/>
        </authorList>
    </citation>
    <scope>NUCLEOTIDE SEQUENCE [LARGE SCALE GENOMIC DNA]</scope>
    <source>
        <strain evidence="9">SB210</strain>
    </source>
</reference>
<evidence type="ECO:0000256" key="1">
    <source>
        <dbReference type="ARBA" id="ARBA00022741"/>
    </source>
</evidence>
<dbReference type="GO" id="GO:0004386">
    <property type="term" value="F:helicase activity"/>
    <property type="evidence" value="ECO:0007669"/>
    <property type="project" value="UniProtKB-UniRule"/>
</dbReference>
<dbReference type="PANTHER" id="PTHR21529:SF4">
    <property type="entry name" value="TPR AND ANKYRIN REPEAT-CONTAINING PROTEIN 1"/>
    <property type="match status" value="1"/>
</dbReference>
<dbReference type="InParanoid" id="Q22EF1"/>
<dbReference type="KEGG" id="tet:TTHERM_00827180"/>
<evidence type="ECO:0000256" key="6">
    <source>
        <dbReference type="SAM" id="Coils"/>
    </source>
</evidence>
<dbReference type="eggNOG" id="ENOG502QQZC">
    <property type="taxonomic scope" value="Eukaryota"/>
</dbReference>
<gene>
    <name evidence="8" type="ORF">TTHERM_00827180</name>
</gene>
<evidence type="ECO:0000256" key="4">
    <source>
        <dbReference type="ARBA" id="ARBA00022840"/>
    </source>
</evidence>
<dbReference type="InterPro" id="IPR039904">
    <property type="entry name" value="TRANK1"/>
</dbReference>
<protein>
    <recommendedName>
        <fullName evidence="7">UvrD-like helicase ATP-binding domain-containing protein</fullName>
    </recommendedName>
</protein>
<feature type="coiled-coil region" evidence="6">
    <location>
        <begin position="1581"/>
        <end position="1608"/>
    </location>
</feature>
<dbReference type="Proteomes" id="UP000009168">
    <property type="component" value="Unassembled WGS sequence"/>
</dbReference>
<evidence type="ECO:0000256" key="2">
    <source>
        <dbReference type="ARBA" id="ARBA00022801"/>
    </source>
</evidence>
<feature type="domain" description="UvrD-like helicase ATP-binding" evidence="7">
    <location>
        <begin position="137"/>
        <end position="490"/>
    </location>
</feature>
<dbReference type="GO" id="GO:0016787">
    <property type="term" value="F:hydrolase activity"/>
    <property type="evidence" value="ECO:0007669"/>
    <property type="project" value="UniProtKB-UniRule"/>
</dbReference>
<feature type="coiled-coil region" evidence="6">
    <location>
        <begin position="62"/>
        <end position="90"/>
    </location>
</feature>
<accession>Q22EF1</accession>
<feature type="coiled-coil region" evidence="6">
    <location>
        <begin position="2135"/>
        <end position="2169"/>
    </location>
</feature>
<feature type="coiled-coil region" evidence="6">
    <location>
        <begin position="836"/>
        <end position="903"/>
    </location>
</feature>